<feature type="domain" description="Helicase ATP-binding" evidence="14">
    <location>
        <begin position="247"/>
        <end position="483"/>
    </location>
</feature>
<dbReference type="InterPro" id="IPR017907">
    <property type="entry name" value="Znf_RING_CS"/>
</dbReference>
<evidence type="ECO:0000256" key="5">
    <source>
        <dbReference type="ARBA" id="ARBA00022771"/>
    </source>
</evidence>
<keyword evidence="3" id="KW-0479">Metal-binding</keyword>
<dbReference type="InterPro" id="IPR014001">
    <property type="entry name" value="Helicase_ATP-bd"/>
</dbReference>
<reference evidence="16" key="1">
    <citation type="submission" date="2019-11" db="EMBL/GenBank/DDBJ databases">
        <authorList>
            <person name="Liu Y."/>
            <person name="Hou J."/>
            <person name="Li T.-Q."/>
            <person name="Guan C.-H."/>
            <person name="Wu X."/>
            <person name="Wu H.-Z."/>
            <person name="Ling F."/>
            <person name="Zhang R."/>
            <person name="Shi X.-G."/>
            <person name="Ren J.-P."/>
            <person name="Chen E.-F."/>
            <person name="Sun J.-M."/>
        </authorList>
    </citation>
    <scope>NUCLEOTIDE SEQUENCE</scope>
    <source>
        <strain evidence="16">Adult_tree_wgs_1</strain>
        <tissue evidence="16">Leaves</tissue>
    </source>
</reference>
<name>A0A834LQ93_RHOSS</name>
<evidence type="ECO:0000259" key="13">
    <source>
        <dbReference type="PROSITE" id="PS50089"/>
    </source>
</evidence>
<dbReference type="EMBL" id="WJXA01000004">
    <property type="protein sequence ID" value="KAF7144524.1"/>
    <property type="molecule type" value="Genomic_DNA"/>
</dbReference>
<dbReference type="PANTHER" id="PTHR45626">
    <property type="entry name" value="TRANSCRIPTION TERMINATION FACTOR 2-RELATED"/>
    <property type="match status" value="1"/>
</dbReference>
<feature type="compositionally biased region" description="Basic and acidic residues" evidence="12">
    <location>
        <begin position="335"/>
        <end position="345"/>
    </location>
</feature>
<dbReference type="AlphaFoldDB" id="A0A834LQ93"/>
<dbReference type="InterPro" id="IPR001841">
    <property type="entry name" value="Znf_RING"/>
</dbReference>
<dbReference type="InterPro" id="IPR001650">
    <property type="entry name" value="Helicase_C-like"/>
</dbReference>
<comment type="caution">
    <text evidence="16">The sequence shown here is derived from an EMBL/GenBank/DDBJ whole genome shotgun (WGS) entry which is preliminary data.</text>
</comment>
<dbReference type="Gene3D" id="3.30.70.2330">
    <property type="match status" value="1"/>
</dbReference>
<dbReference type="OrthoDB" id="448448at2759"/>
<evidence type="ECO:0000313" key="16">
    <source>
        <dbReference type="EMBL" id="KAF7144524.1"/>
    </source>
</evidence>
<evidence type="ECO:0000256" key="4">
    <source>
        <dbReference type="ARBA" id="ARBA00022741"/>
    </source>
</evidence>
<evidence type="ECO:0000259" key="15">
    <source>
        <dbReference type="PROSITE" id="PS51194"/>
    </source>
</evidence>
<dbReference type="SMART" id="SM00487">
    <property type="entry name" value="DEXDc"/>
    <property type="match status" value="1"/>
</dbReference>
<dbReference type="InterPro" id="IPR049730">
    <property type="entry name" value="SNF2/RAD54-like_C"/>
</dbReference>
<feature type="compositionally biased region" description="Basic residues" evidence="12">
    <location>
        <begin position="315"/>
        <end position="334"/>
    </location>
</feature>
<keyword evidence="4" id="KW-0547">Nucleotide-binding</keyword>
<dbReference type="InterPro" id="IPR014905">
    <property type="entry name" value="HIRAN"/>
</dbReference>
<dbReference type="InterPro" id="IPR013083">
    <property type="entry name" value="Znf_RING/FYVE/PHD"/>
</dbReference>
<dbReference type="SMART" id="SM00184">
    <property type="entry name" value="RING"/>
    <property type="match status" value="1"/>
</dbReference>
<dbReference type="SMART" id="SM00490">
    <property type="entry name" value="HELICc"/>
    <property type="match status" value="1"/>
</dbReference>
<dbReference type="Pfam" id="PF00097">
    <property type="entry name" value="zf-C3HC4"/>
    <property type="match status" value="1"/>
</dbReference>
<evidence type="ECO:0000259" key="14">
    <source>
        <dbReference type="PROSITE" id="PS51192"/>
    </source>
</evidence>
<gene>
    <name evidence="16" type="ORF">RHSIM_Rhsim04G0113800</name>
</gene>
<dbReference type="GO" id="GO:0008094">
    <property type="term" value="F:ATP-dependent activity, acting on DNA"/>
    <property type="evidence" value="ECO:0007669"/>
    <property type="project" value="TreeGrafter"/>
</dbReference>
<dbReference type="SUPFAM" id="SSF52540">
    <property type="entry name" value="P-loop containing nucleoside triphosphate hydrolases"/>
    <property type="match status" value="2"/>
</dbReference>
<dbReference type="PANTHER" id="PTHR45626:SF17">
    <property type="entry name" value="HELICASE-LIKE TRANSCRIPTION FACTOR"/>
    <property type="match status" value="1"/>
</dbReference>
<dbReference type="PROSITE" id="PS00518">
    <property type="entry name" value="ZF_RING_1"/>
    <property type="match status" value="1"/>
</dbReference>
<dbReference type="SUPFAM" id="SSF57850">
    <property type="entry name" value="RING/U-box"/>
    <property type="match status" value="1"/>
</dbReference>
<dbReference type="InterPro" id="IPR027417">
    <property type="entry name" value="P-loop_NTPase"/>
</dbReference>
<dbReference type="Pfam" id="PF00176">
    <property type="entry name" value="SNF2-rel_dom"/>
    <property type="match status" value="1"/>
</dbReference>
<accession>A0A834LQ93</accession>
<dbReference type="InterPro" id="IPR050628">
    <property type="entry name" value="SNF2_RAD54_helicase_TF"/>
</dbReference>
<dbReference type="CDD" id="cd16509">
    <property type="entry name" value="RING-HC_HLTF"/>
    <property type="match status" value="1"/>
</dbReference>
<dbReference type="Gene3D" id="3.40.50.10810">
    <property type="entry name" value="Tandem AAA-ATPase domain"/>
    <property type="match status" value="2"/>
</dbReference>
<dbReference type="PROSITE" id="PS51194">
    <property type="entry name" value="HELICASE_CTER"/>
    <property type="match status" value="1"/>
</dbReference>
<evidence type="ECO:0000256" key="8">
    <source>
        <dbReference type="ARBA" id="ARBA00022833"/>
    </source>
</evidence>
<evidence type="ECO:0000256" key="12">
    <source>
        <dbReference type="SAM" id="MobiDB-lite"/>
    </source>
</evidence>
<dbReference type="PROSITE" id="PS51192">
    <property type="entry name" value="HELICASE_ATP_BIND_1"/>
    <property type="match status" value="1"/>
</dbReference>
<keyword evidence="9" id="KW-0067">ATP-binding</keyword>
<evidence type="ECO:0000256" key="3">
    <source>
        <dbReference type="ARBA" id="ARBA00022723"/>
    </source>
</evidence>
<dbReference type="GO" id="GO:0005634">
    <property type="term" value="C:nucleus"/>
    <property type="evidence" value="ECO:0007669"/>
    <property type="project" value="UniProtKB-SubCell"/>
</dbReference>
<dbReference type="SMART" id="SM00910">
    <property type="entry name" value="HIRAN"/>
    <property type="match status" value="1"/>
</dbReference>
<dbReference type="InterPro" id="IPR018957">
    <property type="entry name" value="Znf_C3HC4_RING-type"/>
</dbReference>
<keyword evidence="6" id="KW-0378">Hydrolase</keyword>
<evidence type="ECO:0000313" key="17">
    <source>
        <dbReference type="Proteomes" id="UP000626092"/>
    </source>
</evidence>
<evidence type="ECO:0000256" key="7">
    <source>
        <dbReference type="ARBA" id="ARBA00022806"/>
    </source>
</evidence>
<evidence type="ECO:0000256" key="1">
    <source>
        <dbReference type="ARBA" id="ARBA00004123"/>
    </source>
</evidence>
<evidence type="ECO:0000256" key="6">
    <source>
        <dbReference type="ARBA" id="ARBA00022801"/>
    </source>
</evidence>
<dbReference type="InterPro" id="IPR038718">
    <property type="entry name" value="SNF2-like_sf"/>
</dbReference>
<dbReference type="CDD" id="cd18793">
    <property type="entry name" value="SF2_C_SNF"/>
    <property type="match status" value="1"/>
</dbReference>
<feature type="region of interest" description="Disordered" evidence="12">
    <location>
        <begin position="314"/>
        <end position="351"/>
    </location>
</feature>
<dbReference type="Pfam" id="PF00271">
    <property type="entry name" value="Helicase_C"/>
    <property type="match status" value="1"/>
</dbReference>
<keyword evidence="7" id="KW-0347">Helicase</keyword>
<organism evidence="16 17">
    <name type="scientific">Rhododendron simsii</name>
    <name type="common">Sims's rhododendron</name>
    <dbReference type="NCBI Taxonomy" id="118357"/>
    <lineage>
        <taxon>Eukaryota</taxon>
        <taxon>Viridiplantae</taxon>
        <taxon>Streptophyta</taxon>
        <taxon>Embryophyta</taxon>
        <taxon>Tracheophyta</taxon>
        <taxon>Spermatophyta</taxon>
        <taxon>Magnoliopsida</taxon>
        <taxon>eudicotyledons</taxon>
        <taxon>Gunneridae</taxon>
        <taxon>Pentapetalae</taxon>
        <taxon>asterids</taxon>
        <taxon>Ericales</taxon>
        <taxon>Ericaceae</taxon>
        <taxon>Ericoideae</taxon>
        <taxon>Rhodoreae</taxon>
        <taxon>Rhododendron</taxon>
    </lineage>
</organism>
<dbReference type="GO" id="GO:0016818">
    <property type="term" value="F:hydrolase activity, acting on acid anhydrides, in phosphorus-containing anhydrides"/>
    <property type="evidence" value="ECO:0007669"/>
    <property type="project" value="InterPro"/>
</dbReference>
<dbReference type="GO" id="GO:0008270">
    <property type="term" value="F:zinc ion binding"/>
    <property type="evidence" value="ECO:0007669"/>
    <property type="project" value="UniProtKB-KW"/>
</dbReference>
<keyword evidence="5 11" id="KW-0863">Zinc-finger</keyword>
<evidence type="ECO:0000256" key="9">
    <source>
        <dbReference type="ARBA" id="ARBA00022840"/>
    </source>
</evidence>
<evidence type="ECO:0000256" key="11">
    <source>
        <dbReference type="PROSITE-ProRule" id="PRU00175"/>
    </source>
</evidence>
<dbReference type="GO" id="GO:0005524">
    <property type="term" value="F:ATP binding"/>
    <property type="evidence" value="ECO:0007669"/>
    <property type="project" value="UniProtKB-KW"/>
</dbReference>
<dbReference type="Proteomes" id="UP000626092">
    <property type="component" value="Unassembled WGS sequence"/>
</dbReference>
<dbReference type="Pfam" id="PF08797">
    <property type="entry name" value="HIRAN"/>
    <property type="match status" value="1"/>
</dbReference>
<dbReference type="GO" id="GO:0006281">
    <property type="term" value="P:DNA repair"/>
    <property type="evidence" value="ECO:0007669"/>
    <property type="project" value="TreeGrafter"/>
</dbReference>
<comment type="similarity">
    <text evidence="2">Belongs to the SNF2/RAD54 helicase family. RAD16 subfamily.</text>
</comment>
<feature type="domain" description="Helicase C-terminal" evidence="15">
    <location>
        <begin position="850"/>
        <end position="1015"/>
    </location>
</feature>
<feature type="domain" description="RING-type" evidence="13">
    <location>
        <begin position="777"/>
        <end position="816"/>
    </location>
</feature>
<comment type="subcellular location">
    <subcellularLocation>
        <location evidence="1">Nucleus</location>
    </subcellularLocation>
</comment>
<evidence type="ECO:0000256" key="2">
    <source>
        <dbReference type="ARBA" id="ARBA00008438"/>
    </source>
</evidence>
<dbReference type="InterPro" id="IPR000330">
    <property type="entry name" value="SNF2_N"/>
</dbReference>
<keyword evidence="17" id="KW-1185">Reference proteome</keyword>
<evidence type="ECO:0008006" key="18">
    <source>
        <dbReference type="Google" id="ProtNLM"/>
    </source>
</evidence>
<protein>
    <recommendedName>
        <fullName evidence="18">SWI/SNF-related matrix-associated actin-dependent regulator of chromatin subfamily A member 3-like 1</fullName>
    </recommendedName>
</protein>
<proteinExistence type="inferred from homology"/>
<keyword evidence="8" id="KW-0862">Zinc</keyword>
<dbReference type="Gene3D" id="3.40.50.300">
    <property type="entry name" value="P-loop containing nucleotide triphosphate hydrolases"/>
    <property type="match status" value="2"/>
</dbReference>
<evidence type="ECO:0000256" key="10">
    <source>
        <dbReference type="ARBA" id="ARBA00023242"/>
    </source>
</evidence>
<dbReference type="GO" id="GO:0003676">
    <property type="term" value="F:nucleic acid binding"/>
    <property type="evidence" value="ECO:0007669"/>
    <property type="project" value="InterPro"/>
</dbReference>
<dbReference type="Gene3D" id="3.30.40.10">
    <property type="entry name" value="Zinc/RING finger domain, C3HC4 (zinc finger)"/>
    <property type="match status" value="1"/>
</dbReference>
<sequence>MDEEGDPVNFFMTLDCWPQSPSQPPDDDTSETYMLGFTIANIVGLQYYSGRISGREMVGLVREPLNPFDTNAIKVLNTRTLQVGHIERSVAKVLSPLIDENLISVEGIVPKTPNRGFRFKIPVQVHVFARREVFSVVQSAISLGGLQLISNEEAGFGLSEAVVVKERRSEDGRSLDDIFKLVDENVRRKGAMEAVEPPTEVIKSELFVHQKEALGWMVNRENGCELPPFWEERDGGYVNVLTNYQTDTRPQPIRGGIFADDMGLGKTLTLLSLIAFDRCGSGSVIPSSIDGGRVNVEQCEEIGEGNDGLVVSGSRKAKRGRGSKNYSKSRKKRKTVDTHLDKMLERGTPTGSSVSKTTLIVCPPSVFSTWVTQLGEHTRPGRLKVYMYYGERTSDEEELQKYDIVLTTYSTLASEENWPDSPMKKIEWWRIILDEAHVIKNVNAQQSRAVTSLNAKRRWVVTGTPIQNGSVDLFSLMAFLRFEPFSIKSYWNSLVQRPLAQGNEKGLLRLQSVRAFWEPSLLILDIVKWMMVIVLPKELYADIGQFIVYMRICVMVCDRSCTYGNPISDSNVVLMATISLRRTKDKGLIGLPPKTVETCFVELSAEERELYDRMESEAKSVVRNYIHTGSVTRNYSTVLSILLRLRQICTDLALCPSDLKSLLPSNNIEEVSRESSASIILKETQPDPLFSGSYSITENNCIGIFQNILTALSLKAIWVRALPLSGLHTAEQFISSSGPSCCLHLSPIIFLIGNVSNNPELLTKLVSLLQDGEDLDCPICIAPPTDIVITCCAHIFCRSCILKTLKRTKPCCPLCRHPLSESDLFSSPPEPSDTDNSGASECITSSKVSALLKLLSASRDQNPSTKSVVFSQFRKMLILLEEPLKAAGFKILRLDGSMNAKRRAQAIQEFGLLAPDGPTILLASLKASGVGINLTAASRVYLLEPWWNPAVEEQAMDRVHRIGQKEDVKIVRMIAQNSIEERILELQEKKKKLAREAFGRKGPKDRRDVSVDDLRTLMSL</sequence>
<dbReference type="GO" id="GO:0004386">
    <property type="term" value="F:helicase activity"/>
    <property type="evidence" value="ECO:0007669"/>
    <property type="project" value="UniProtKB-KW"/>
</dbReference>
<dbReference type="PROSITE" id="PS50089">
    <property type="entry name" value="ZF_RING_2"/>
    <property type="match status" value="1"/>
</dbReference>
<keyword evidence="10" id="KW-0539">Nucleus</keyword>